<feature type="compositionally biased region" description="Low complexity" evidence="1">
    <location>
        <begin position="68"/>
        <end position="78"/>
    </location>
</feature>
<feature type="compositionally biased region" description="Basic and acidic residues" evidence="1">
    <location>
        <begin position="45"/>
        <end position="67"/>
    </location>
</feature>
<evidence type="ECO:0000259" key="2">
    <source>
        <dbReference type="PROSITE" id="PS50853"/>
    </source>
</evidence>
<dbReference type="CDD" id="cd00063">
    <property type="entry name" value="FN3"/>
    <property type="match status" value="3"/>
</dbReference>
<dbReference type="InterPro" id="IPR013320">
    <property type="entry name" value="ConA-like_dom_sf"/>
</dbReference>
<dbReference type="InterPro" id="IPR049804">
    <property type="entry name" value="Choice_anch_L"/>
</dbReference>
<dbReference type="InterPro" id="IPR036116">
    <property type="entry name" value="FN3_sf"/>
</dbReference>
<dbReference type="EMBL" id="SOAG01000004">
    <property type="protein sequence ID" value="TDS64288.1"/>
    <property type="molecule type" value="Genomic_DNA"/>
</dbReference>
<dbReference type="SUPFAM" id="SSF49265">
    <property type="entry name" value="Fibronectin type III"/>
    <property type="match status" value="3"/>
</dbReference>
<evidence type="ECO:0000256" key="1">
    <source>
        <dbReference type="SAM" id="MobiDB-lite"/>
    </source>
</evidence>
<dbReference type="InterPro" id="IPR013783">
    <property type="entry name" value="Ig-like_fold"/>
</dbReference>
<dbReference type="Pfam" id="PF07675">
    <property type="entry name" value="Cleaved_Adhesin"/>
    <property type="match status" value="6"/>
</dbReference>
<dbReference type="Gene3D" id="2.60.40.4070">
    <property type="match status" value="1"/>
</dbReference>
<dbReference type="SUPFAM" id="SSF49899">
    <property type="entry name" value="Concanavalin A-like lectins/glucanases"/>
    <property type="match status" value="1"/>
</dbReference>
<name>A0A4R7FAE1_9FLAO</name>
<dbReference type="Pfam" id="PF13585">
    <property type="entry name" value="CHU_C"/>
    <property type="match status" value="1"/>
</dbReference>
<feature type="domain" description="Fibronectin type-III" evidence="2">
    <location>
        <begin position="1614"/>
        <end position="1707"/>
    </location>
</feature>
<feature type="domain" description="Fibronectin type-III" evidence="2">
    <location>
        <begin position="1350"/>
        <end position="1446"/>
    </location>
</feature>
<dbReference type="Proteomes" id="UP000295215">
    <property type="component" value="Unassembled WGS sequence"/>
</dbReference>
<feature type="region of interest" description="Disordered" evidence="1">
    <location>
        <begin position="44"/>
        <end position="78"/>
    </location>
</feature>
<reference evidence="3 4" key="1">
    <citation type="submission" date="2019-03" db="EMBL/GenBank/DDBJ databases">
        <title>Genomic Encyclopedia of Archaeal and Bacterial Type Strains, Phase II (KMG-II): from individual species to whole genera.</title>
        <authorList>
            <person name="Goeker M."/>
        </authorList>
    </citation>
    <scope>NUCLEOTIDE SEQUENCE [LARGE SCALE GENOMIC DNA]</scope>
    <source>
        <strain evidence="3 4">DSM 28213</strain>
    </source>
</reference>
<dbReference type="NCBIfam" id="NF038133">
    <property type="entry name" value="choice_anch_L"/>
    <property type="match status" value="1"/>
</dbReference>
<dbReference type="Gene3D" id="2.60.120.200">
    <property type="match status" value="6"/>
</dbReference>
<dbReference type="SMART" id="SM00060">
    <property type="entry name" value="FN3"/>
    <property type="match status" value="5"/>
</dbReference>
<evidence type="ECO:0000313" key="3">
    <source>
        <dbReference type="EMBL" id="TDS64288.1"/>
    </source>
</evidence>
<dbReference type="PROSITE" id="PS50853">
    <property type="entry name" value="FN3"/>
    <property type="match status" value="3"/>
</dbReference>
<dbReference type="GO" id="GO:0004553">
    <property type="term" value="F:hydrolase activity, hydrolyzing O-glycosyl compounds"/>
    <property type="evidence" value="ECO:0007669"/>
    <property type="project" value="UniProtKB-ARBA"/>
</dbReference>
<gene>
    <name evidence="3" type="ORF">C8P70_1044</name>
</gene>
<sequence length="2549" mass="284211">MKKKLLIFTVFLVFIVFGQYVLAGFNKSFLLLDNLILPNSMSLEPGEKDSKQEPDLKLSDDNFDKQNSKNNFSSSTSTCSTQAIPFVEGFNTTSSTFSCWTIVDGNGDGSTWKTTTSSYSGDQAMYFSSGMQKIGAPTPKNDEWLITPSIQMDSTKIYELTYYYRTAGGGLFGTGSGRGDYGVYLSTEGADVTKFTDVLSPLKTIKNTTYVEDVIYISGKQGVVNIGWNIKYTGSTDLYIDEVAIRAIDCPNLSEQRIKNIKSDKVTIYWEDDFNDEWEYIVQAKGEGFPTAAGIKVNANEIEIDKDSKGNSLLPSTDYEYYVRSSCKNNKYGDWTGPFLFVTLCKSVFTIPFSEGFDSTSLTLDCWTVIDGNNDDKYWLPDSSAFSGDQAMLLSAGSTKKHDDWLTSPLIEFDSTKIYKLSFYYKTKPSSFLTSFRGQFEVVISDGAMASDKEIIVPAKTITNSAYKEEIVFISGIGGVKNLSWHVTHDAAVDIYIDHLSLEEMECMKPSSLGGKDIGGDKFTIYWEDELNDSWEFYVQDSGEGEPSGAGTSTSANEVIINKDFSGDNISENKEYEFYVRAVCLNGKFSDWSGPFKIRTTCKSVNLPFKEDFEEKSLTVDCWAIVNKDGDGVKWTLSKTTPYEGTYSMRYYKGGGIIIGPVIPGPVIPGPVIPGPVIPGPVIPRPPKLPLATKANNSLSPLPVVGSTTRDYLISPTIEMDSTAIYQLTYYYKTSSSTSNEFEVLLSKKGTQASDFETVLVPNEIYKNAEYLKKVVYIKNTGGSVNIAWHVTSSANMTVNIDLVSIEKVDCMGVVDVNIDQVEHDKAVFSWEDDYNTQWEYYLQKKGGVSPVGGGTLSNSKTITVTRESISGSPSLQANTEYEIYVRSSCGSGKMSAWIGPVSFKTLCGVYSVPFSEGFNKGSGGIEGSESIDCWTIIDANNDSQGGETGDNIWKPYEFLFYEGNQSMRHYGYTSSTSKRPHDDWLISPKIKLEKAKTYRLKYQYQTNSSYSSDFEVLISDSGIDITSFTKTLISKKGSSDSNWKEEVIILNGYDGVVNIAWHVTSSNVTTMLLIDDITIEEVKGCPEPFDLGVEDIEADKATLKWTDEIGSEWEYVVQKARGIAPVSGTSSTQNSIVIDKDKNGNTLSPNTEYEFYVRTKCSNTDFSSWSGPYVFRTGCGVVDLPFWEGFNKASTTLSCWSVVDRNKDAILTMSTDRWNYRTNKYEGDQSMSFYGSSNKTHDDWLISPLFNFDKNKIYRLKYHYSTDNNLSHTNEFEVLLSDSGLDTDQFTKVIIPNRRYSNSSVWIEEHVFIDNVKGESALAWHVTSPGGTYIYIDNVFIEEVEGCPEPLKLSVDNIEANQVDISWEDDMGGSSWEYYIQRKDEGLPKTNGTVTTKKENTVDVDAFGSGLDSNTDYEFYVRTVCGNGEYSVWNGPYYFVTLCEVYSTPFFEGFNTDIPSIRCWTIMDQSGGIIPEGSTWKTTSTKYEGDQAIYYQYSSDTSKNLDDWLISPEITFDGGMYILKYHYRTNEVTNAKNQFEVLLSKDGIGNDKFTSVIVPLQNKYTNQYTEQVSFINGIKGDVNLAWHINAKSSIRTNLYIDNIIVKKIETCPEPYYVKRTGETSTTIDIEWQQEGGVVEWEVLVVNYGDDENGLPIQKQSVKGLPQATISGLIGGQVYTIYVRAKCVDGSTVSDWSTPINTVTKVTGGYDDCTGAKVIPVNNSLECIKTVSGTLLGATESSIPAPNCASNLKNDVWFEFTATSETHLFSIKEVKALQTTSLTPLLYGAIYVQDCAKMTASPIGCFSVGEEGDDILMTGMSPGQKIFVRLGNYVRADDKGKLEEDQPDFIFTICITTSEYGPVEVSPSGEKYSVEELVKDVLIGSDCDLVENVRYQVGDGNNSINALGYFNKSNSMFPFEEGIVLATGDVKHIPGPYTYKSINDQRDKIPTWTGDPDLNKVIDDLGGSGFGSNKHVAVLEFDFTPITDSIKFEYLFASQSYHISCTTSGCSEGGALFAAWLTDLETGEGQNLALVPGTNQPIALSTIRDTQKSGHSCESRNKEFYWKHYDRGFDNILDAPINFVGLTLPLSSEMVKVKSCHKYRIKLAIADFCSSSGHTSAVFFNARSFDLGNIDLGEDLLVETNNALCDQEVYTIKSGVKTDQCGNTEFQWYKDGNIIDGATNPDLEVHETGDYELVVRYPEIKCEFKGNIRIEIYPAISKVVHKPAAFETCRFSLFDRIVDLSLVEAEMFADVNKEDYTIAYYLTEEEALEGGENTIDETSYRVEGTNNVNLYIRVEDTRTGCHEIFVLHIQVEQGVTPSKPENVAVCAEYIFPKVDGNQYYYTESGGNGKKYKAGDILAESGEHIIYLLQLNSEDGCYEETSYRVDITAPVFADVFENTTLSCEYYELKPLSQYNSYHTEPQRGGIELYEGMTIVEKQTIYVYASSKDSLCIDESSFTINYDDCPIPRGISPNNDGLNDVFDLTPHGVENIKIYNRWGTEVYSYDGSYTTQWHGQGKNGKQLPDGTYYYVIIAHGKTRTGWVQINK</sequence>
<dbReference type="OrthoDB" id="608579at2"/>
<evidence type="ECO:0000313" key="4">
    <source>
        <dbReference type="Proteomes" id="UP000295215"/>
    </source>
</evidence>
<dbReference type="InterPro" id="IPR011628">
    <property type="entry name" value="Cleaved_adhesin"/>
</dbReference>
<comment type="caution">
    <text evidence="3">The sequence shown here is derived from an EMBL/GenBank/DDBJ whole genome shotgun (WGS) entry which is preliminary data.</text>
</comment>
<dbReference type="Pfam" id="PF00041">
    <property type="entry name" value="fn3"/>
    <property type="match status" value="1"/>
</dbReference>
<protein>
    <submittedName>
        <fullName evidence="3">Cleaved adhesin domain-containing protein</fullName>
    </submittedName>
</protein>
<proteinExistence type="predicted"/>
<accession>A0A4R7FAE1</accession>
<dbReference type="RefSeq" id="WP_133711745.1">
    <property type="nucleotide sequence ID" value="NZ_SOAG01000004.1"/>
</dbReference>
<dbReference type="NCBIfam" id="NF038128">
    <property type="entry name" value="choice_anch_J"/>
    <property type="match status" value="6"/>
</dbReference>
<organism evidence="3 4">
    <name type="scientific">Myroides indicus</name>
    <dbReference type="NCBI Taxonomy" id="1323422"/>
    <lineage>
        <taxon>Bacteria</taxon>
        <taxon>Pseudomonadati</taxon>
        <taxon>Bacteroidota</taxon>
        <taxon>Flavobacteriia</taxon>
        <taxon>Flavobacteriales</taxon>
        <taxon>Flavobacteriaceae</taxon>
        <taxon>Myroides</taxon>
    </lineage>
</organism>
<dbReference type="Gene3D" id="2.60.40.10">
    <property type="entry name" value="Immunoglobulins"/>
    <property type="match status" value="6"/>
</dbReference>
<dbReference type="GO" id="GO:0005975">
    <property type="term" value="P:carbohydrate metabolic process"/>
    <property type="evidence" value="ECO:0007669"/>
    <property type="project" value="UniProtKB-ARBA"/>
</dbReference>
<dbReference type="InterPro" id="IPR003961">
    <property type="entry name" value="FN3_dom"/>
</dbReference>
<keyword evidence="4" id="KW-1185">Reference proteome</keyword>
<feature type="domain" description="Fibronectin type-III" evidence="2">
    <location>
        <begin position="1088"/>
        <end position="1181"/>
    </location>
</feature>